<comment type="similarity">
    <text evidence="2">Belongs to the alkylbase DNA glycosidase AlkA family.</text>
</comment>
<reference evidence="8 9" key="1">
    <citation type="journal article" date="2016" name="Nat. Commun.">
        <title>Thousands of microbial genomes shed light on interconnected biogeochemical processes in an aquifer system.</title>
        <authorList>
            <person name="Anantharaman K."/>
            <person name="Brown C.T."/>
            <person name="Hug L.A."/>
            <person name="Sharon I."/>
            <person name="Castelle C.J."/>
            <person name="Probst A.J."/>
            <person name="Thomas B.C."/>
            <person name="Singh A."/>
            <person name="Wilkins M.J."/>
            <person name="Karaoz U."/>
            <person name="Brodie E.L."/>
            <person name="Williams K.H."/>
            <person name="Hubbard S.S."/>
            <person name="Banfield J.F."/>
        </authorList>
    </citation>
    <scope>NUCLEOTIDE SEQUENCE [LARGE SCALE GENOMIC DNA]</scope>
</reference>
<dbReference type="InterPro" id="IPR003265">
    <property type="entry name" value="HhH-GPD_domain"/>
</dbReference>
<dbReference type="InterPro" id="IPR003583">
    <property type="entry name" value="Hlx-hairpin-Hlx_DNA-bd_motif"/>
</dbReference>
<proteinExistence type="inferred from homology"/>
<evidence type="ECO:0000256" key="4">
    <source>
        <dbReference type="ARBA" id="ARBA00022763"/>
    </source>
</evidence>
<dbReference type="Gene3D" id="1.10.340.30">
    <property type="entry name" value="Hypothetical protein, domain 2"/>
    <property type="match status" value="1"/>
</dbReference>
<dbReference type="SMART" id="SM00478">
    <property type="entry name" value="ENDO3c"/>
    <property type="match status" value="1"/>
</dbReference>
<dbReference type="AlphaFoldDB" id="A0A1F5KGK2"/>
<dbReference type="GO" id="GO:0006307">
    <property type="term" value="P:DNA alkylation repair"/>
    <property type="evidence" value="ECO:0007669"/>
    <property type="project" value="TreeGrafter"/>
</dbReference>
<dbReference type="Gene3D" id="1.10.1670.40">
    <property type="match status" value="1"/>
</dbReference>
<dbReference type="GO" id="GO:0032131">
    <property type="term" value="F:alkylated DNA binding"/>
    <property type="evidence" value="ECO:0007669"/>
    <property type="project" value="TreeGrafter"/>
</dbReference>
<dbReference type="EC" id="3.2.2.21" evidence="3"/>
<evidence type="ECO:0000313" key="9">
    <source>
        <dbReference type="Proteomes" id="UP000177328"/>
    </source>
</evidence>
<dbReference type="SMART" id="SM00278">
    <property type="entry name" value="HhH1"/>
    <property type="match status" value="1"/>
</dbReference>
<dbReference type="GO" id="GO:0006285">
    <property type="term" value="P:base-excision repair, AP site formation"/>
    <property type="evidence" value="ECO:0007669"/>
    <property type="project" value="TreeGrafter"/>
</dbReference>
<dbReference type="EMBL" id="MFDD01000014">
    <property type="protein sequence ID" value="OGE39925.1"/>
    <property type="molecule type" value="Genomic_DNA"/>
</dbReference>
<dbReference type="InterPro" id="IPR051912">
    <property type="entry name" value="Alkylbase_DNA_Glycosylase/TA"/>
</dbReference>
<sequence length="201" mass="23012">MRQQIREHFSQADPVLSKLIDQVSEIEDLLSRESSQFFVSLCDEIISQQLSGKVATVIFERFKNLFKGEVITPYLVLKLSHEQLRSTGMSNAKARFIKDLSEKVLSGELDLVNIIALENSQVVEQLTKVKGIGPWTAEMFLMFTLGREDIFSHGDLGLKNAIKKIYQLDSPTKEEIEKIVSKWSPFKTYACRILWKSLEIK</sequence>
<protein>
    <recommendedName>
        <fullName evidence="3">DNA-3-methyladenine glycosylase II</fullName>
        <ecNumber evidence="3">3.2.2.21</ecNumber>
    </recommendedName>
</protein>
<evidence type="ECO:0000256" key="1">
    <source>
        <dbReference type="ARBA" id="ARBA00000086"/>
    </source>
</evidence>
<dbReference type="GO" id="GO:0005737">
    <property type="term" value="C:cytoplasm"/>
    <property type="evidence" value="ECO:0007669"/>
    <property type="project" value="TreeGrafter"/>
</dbReference>
<dbReference type="SUPFAM" id="SSF48150">
    <property type="entry name" value="DNA-glycosylase"/>
    <property type="match status" value="1"/>
</dbReference>
<keyword evidence="5" id="KW-0234">DNA repair</keyword>
<feature type="domain" description="Helix-hairpin-helix DNA-binding motif class 1" evidence="6">
    <location>
        <begin position="124"/>
        <end position="143"/>
    </location>
</feature>
<dbReference type="GO" id="GO:0032993">
    <property type="term" value="C:protein-DNA complex"/>
    <property type="evidence" value="ECO:0007669"/>
    <property type="project" value="TreeGrafter"/>
</dbReference>
<comment type="caution">
    <text evidence="8">The sequence shown here is derived from an EMBL/GenBank/DDBJ whole genome shotgun (WGS) entry which is preliminary data.</text>
</comment>
<dbReference type="PANTHER" id="PTHR43003">
    <property type="entry name" value="DNA-3-METHYLADENINE GLYCOSYLASE"/>
    <property type="match status" value="1"/>
</dbReference>
<comment type="catalytic activity">
    <reaction evidence="1">
        <text>Hydrolysis of alkylated DNA, releasing 3-methyladenine, 3-methylguanine, 7-methylguanine and 7-methyladenine.</text>
        <dbReference type="EC" id="3.2.2.21"/>
    </reaction>
</comment>
<dbReference type="FunFam" id="1.10.340.30:FF:000004">
    <property type="entry name" value="DNA-3-methyladenine glycosylase II"/>
    <property type="match status" value="1"/>
</dbReference>
<dbReference type="GO" id="GO:0008725">
    <property type="term" value="F:DNA-3-methyladenine glycosylase activity"/>
    <property type="evidence" value="ECO:0007669"/>
    <property type="project" value="TreeGrafter"/>
</dbReference>
<evidence type="ECO:0000256" key="2">
    <source>
        <dbReference type="ARBA" id="ARBA00010817"/>
    </source>
</evidence>
<name>A0A1F5KGK2_9BACT</name>
<evidence type="ECO:0000259" key="6">
    <source>
        <dbReference type="SMART" id="SM00278"/>
    </source>
</evidence>
<dbReference type="CDD" id="cd00056">
    <property type="entry name" value="ENDO3c"/>
    <property type="match status" value="1"/>
</dbReference>
<keyword evidence="4" id="KW-0227">DNA damage</keyword>
<dbReference type="GO" id="GO:0043916">
    <property type="term" value="F:DNA-7-methylguanine glycosylase activity"/>
    <property type="evidence" value="ECO:0007669"/>
    <property type="project" value="TreeGrafter"/>
</dbReference>
<dbReference type="InterPro" id="IPR011257">
    <property type="entry name" value="DNA_glycosylase"/>
</dbReference>
<evidence type="ECO:0000256" key="5">
    <source>
        <dbReference type="ARBA" id="ARBA00023204"/>
    </source>
</evidence>
<accession>A0A1F5KGK2</accession>
<evidence type="ECO:0000313" key="8">
    <source>
        <dbReference type="EMBL" id="OGE39925.1"/>
    </source>
</evidence>
<gene>
    <name evidence="8" type="ORF">A3D25_03910</name>
</gene>
<evidence type="ECO:0000256" key="3">
    <source>
        <dbReference type="ARBA" id="ARBA00012000"/>
    </source>
</evidence>
<dbReference type="Proteomes" id="UP000177328">
    <property type="component" value="Unassembled WGS sequence"/>
</dbReference>
<feature type="domain" description="HhH-GPD" evidence="7">
    <location>
        <begin position="46"/>
        <end position="199"/>
    </location>
</feature>
<dbReference type="PANTHER" id="PTHR43003:SF5">
    <property type="entry name" value="DNA-3-METHYLADENINE GLYCOSYLASE"/>
    <property type="match status" value="1"/>
</dbReference>
<dbReference type="Pfam" id="PF00730">
    <property type="entry name" value="HhH-GPD"/>
    <property type="match status" value="1"/>
</dbReference>
<organism evidence="8 9">
    <name type="scientific">Candidatus Daviesbacteria bacterium RIFCSPHIGHO2_02_FULL_43_12</name>
    <dbReference type="NCBI Taxonomy" id="1797776"/>
    <lineage>
        <taxon>Bacteria</taxon>
        <taxon>Candidatus Daviesiibacteriota</taxon>
    </lineage>
</organism>
<evidence type="ECO:0000259" key="7">
    <source>
        <dbReference type="SMART" id="SM00478"/>
    </source>
</evidence>